<dbReference type="PANTHER" id="PTHR45138:SF9">
    <property type="entry name" value="DIGUANYLATE CYCLASE DGCM-RELATED"/>
    <property type="match status" value="1"/>
</dbReference>
<protein>
    <recommendedName>
        <fullName evidence="1">diguanylate cyclase</fullName>
        <ecNumber evidence="1">2.7.7.65</ecNumber>
    </recommendedName>
</protein>
<keyword evidence="4" id="KW-0175">Coiled coil</keyword>
<evidence type="ECO:0000256" key="3">
    <source>
        <dbReference type="PROSITE-ProRule" id="PRU00169"/>
    </source>
</evidence>
<evidence type="ECO:0000256" key="1">
    <source>
        <dbReference type="ARBA" id="ARBA00012528"/>
    </source>
</evidence>
<dbReference type="GO" id="GO:0000160">
    <property type="term" value="P:phosphorelay signal transduction system"/>
    <property type="evidence" value="ECO:0007669"/>
    <property type="project" value="InterPro"/>
</dbReference>
<evidence type="ECO:0000256" key="2">
    <source>
        <dbReference type="ARBA" id="ARBA00034247"/>
    </source>
</evidence>
<sequence length="323" mass="35808">MNKKLGKVKVLVVEDSKVAIKAISGYLEDIGVHPLVAESGQAAVELYRRERPDIVLLDIILPDVDGYDVARQIRKLQGKDDWTAIIFLTVMSKDEDLARGIEVGGDDYLMKPVGRVVVQAKVSAMYRLVRMQRALVKVTEQLNEANQELQRLSMTDGLTGIANRRLFDDLLVREWRRCARIGKPMSVVLLDVDYFKKYNDRYGHQAGDDCLKVVAREVAAAAPRAGDLAARYGGEEFVLVLGETDEGGARWVAERICRHVLGLKMMHEDSPHDYVTVSCGVCSVLPSDSLAVDKLVKTADKALYLAKERGRNGVAYLGYGQGS</sequence>
<dbReference type="CDD" id="cd01949">
    <property type="entry name" value="GGDEF"/>
    <property type="match status" value="1"/>
</dbReference>
<evidence type="ECO:0000256" key="4">
    <source>
        <dbReference type="SAM" id="Coils"/>
    </source>
</evidence>
<dbReference type="AlphaFoldDB" id="A0AAN1SXQ7"/>
<dbReference type="CDD" id="cd17546">
    <property type="entry name" value="REC_hyHK_CKI1_RcsC-like"/>
    <property type="match status" value="1"/>
</dbReference>
<keyword evidence="3" id="KW-0597">Phosphoprotein</keyword>
<feature type="modified residue" description="4-aspartylphosphate" evidence="3">
    <location>
        <position position="58"/>
    </location>
</feature>
<feature type="domain" description="GGDEF" evidence="6">
    <location>
        <begin position="183"/>
        <end position="319"/>
    </location>
</feature>
<dbReference type="InterPro" id="IPR050469">
    <property type="entry name" value="Diguanylate_Cyclase"/>
</dbReference>
<keyword evidence="8" id="KW-1185">Reference proteome</keyword>
<dbReference type="EC" id="2.7.7.65" evidence="1"/>
<dbReference type="GO" id="GO:1902201">
    <property type="term" value="P:negative regulation of bacterial-type flagellum-dependent cell motility"/>
    <property type="evidence" value="ECO:0007669"/>
    <property type="project" value="TreeGrafter"/>
</dbReference>
<organism evidence="7 8">
    <name type="scientific">Ferrigenium kumadai</name>
    <dbReference type="NCBI Taxonomy" id="1682490"/>
    <lineage>
        <taxon>Bacteria</taxon>
        <taxon>Pseudomonadati</taxon>
        <taxon>Pseudomonadota</taxon>
        <taxon>Betaproteobacteria</taxon>
        <taxon>Nitrosomonadales</taxon>
        <taxon>Gallionellaceae</taxon>
        <taxon>Ferrigenium</taxon>
    </lineage>
</organism>
<accession>A0AAN1SXQ7</accession>
<dbReference type="SMART" id="SM00267">
    <property type="entry name" value="GGDEF"/>
    <property type="match status" value="1"/>
</dbReference>
<evidence type="ECO:0000313" key="7">
    <source>
        <dbReference type="EMBL" id="BBI98863.1"/>
    </source>
</evidence>
<dbReference type="NCBIfam" id="TIGR00254">
    <property type="entry name" value="GGDEF"/>
    <property type="match status" value="1"/>
</dbReference>
<dbReference type="EMBL" id="AP019536">
    <property type="protein sequence ID" value="BBI98863.1"/>
    <property type="molecule type" value="Genomic_DNA"/>
</dbReference>
<dbReference type="GO" id="GO:0052621">
    <property type="term" value="F:diguanylate cyclase activity"/>
    <property type="evidence" value="ECO:0007669"/>
    <property type="project" value="UniProtKB-EC"/>
</dbReference>
<dbReference type="SUPFAM" id="SSF52172">
    <property type="entry name" value="CheY-like"/>
    <property type="match status" value="1"/>
</dbReference>
<comment type="catalytic activity">
    <reaction evidence="2">
        <text>2 GTP = 3',3'-c-di-GMP + 2 diphosphate</text>
        <dbReference type="Rhea" id="RHEA:24898"/>
        <dbReference type="ChEBI" id="CHEBI:33019"/>
        <dbReference type="ChEBI" id="CHEBI:37565"/>
        <dbReference type="ChEBI" id="CHEBI:58805"/>
        <dbReference type="EC" id="2.7.7.65"/>
    </reaction>
</comment>
<dbReference type="PROSITE" id="PS50110">
    <property type="entry name" value="RESPONSE_REGULATORY"/>
    <property type="match status" value="1"/>
</dbReference>
<dbReference type="InterPro" id="IPR011006">
    <property type="entry name" value="CheY-like_superfamily"/>
</dbReference>
<evidence type="ECO:0000259" key="6">
    <source>
        <dbReference type="PROSITE" id="PS50887"/>
    </source>
</evidence>
<gene>
    <name evidence="7" type="primary">pleD</name>
    <name evidence="7" type="ORF">FGKAn22_05560</name>
</gene>
<dbReference type="GO" id="GO:0005886">
    <property type="term" value="C:plasma membrane"/>
    <property type="evidence" value="ECO:0007669"/>
    <property type="project" value="TreeGrafter"/>
</dbReference>
<proteinExistence type="predicted"/>
<reference evidence="7 8" key="1">
    <citation type="submission" date="2019-03" db="EMBL/GenBank/DDBJ databases">
        <title>Complete genome sequence of Ferrigenium kumadai strain An22, a microaerophilic iron-oxidizing bacterium isolated from a paddy field soil.</title>
        <authorList>
            <person name="Watanabe T."/>
            <person name="Asakawa S."/>
        </authorList>
    </citation>
    <scope>NUCLEOTIDE SEQUENCE [LARGE SCALE GENOMIC DNA]</scope>
    <source>
        <strain evidence="7 8">An22</strain>
    </source>
</reference>
<dbReference type="PROSITE" id="PS50887">
    <property type="entry name" value="GGDEF"/>
    <property type="match status" value="1"/>
</dbReference>
<dbReference type="RefSeq" id="WP_212786474.1">
    <property type="nucleotide sequence ID" value="NZ_AP019536.1"/>
</dbReference>
<dbReference type="Gene3D" id="3.30.70.270">
    <property type="match status" value="1"/>
</dbReference>
<feature type="domain" description="Response regulatory" evidence="5">
    <location>
        <begin position="9"/>
        <end position="126"/>
    </location>
</feature>
<dbReference type="Pfam" id="PF00072">
    <property type="entry name" value="Response_reg"/>
    <property type="match status" value="1"/>
</dbReference>
<feature type="coiled-coil region" evidence="4">
    <location>
        <begin position="128"/>
        <end position="155"/>
    </location>
</feature>
<dbReference type="Gene3D" id="3.40.50.2300">
    <property type="match status" value="1"/>
</dbReference>
<dbReference type="InterPro" id="IPR000160">
    <property type="entry name" value="GGDEF_dom"/>
</dbReference>
<dbReference type="PANTHER" id="PTHR45138">
    <property type="entry name" value="REGULATORY COMPONENTS OF SENSORY TRANSDUCTION SYSTEM"/>
    <property type="match status" value="1"/>
</dbReference>
<dbReference type="GO" id="GO:0043709">
    <property type="term" value="P:cell adhesion involved in single-species biofilm formation"/>
    <property type="evidence" value="ECO:0007669"/>
    <property type="project" value="TreeGrafter"/>
</dbReference>
<dbReference type="SMART" id="SM00448">
    <property type="entry name" value="REC"/>
    <property type="match status" value="1"/>
</dbReference>
<evidence type="ECO:0000313" key="8">
    <source>
        <dbReference type="Proteomes" id="UP001319121"/>
    </source>
</evidence>
<dbReference type="KEGG" id="fku:FGKAn22_05560"/>
<dbReference type="FunFam" id="3.30.70.270:FF:000001">
    <property type="entry name" value="Diguanylate cyclase domain protein"/>
    <property type="match status" value="1"/>
</dbReference>
<dbReference type="Proteomes" id="UP001319121">
    <property type="component" value="Chromosome"/>
</dbReference>
<dbReference type="Pfam" id="PF00990">
    <property type="entry name" value="GGDEF"/>
    <property type="match status" value="1"/>
</dbReference>
<name>A0AAN1SXQ7_9PROT</name>
<evidence type="ECO:0000259" key="5">
    <source>
        <dbReference type="PROSITE" id="PS50110"/>
    </source>
</evidence>
<dbReference type="InterPro" id="IPR001789">
    <property type="entry name" value="Sig_transdc_resp-reg_receiver"/>
</dbReference>
<dbReference type="InterPro" id="IPR029787">
    <property type="entry name" value="Nucleotide_cyclase"/>
</dbReference>
<dbReference type="SUPFAM" id="SSF55073">
    <property type="entry name" value="Nucleotide cyclase"/>
    <property type="match status" value="1"/>
</dbReference>
<dbReference type="InterPro" id="IPR043128">
    <property type="entry name" value="Rev_trsase/Diguanyl_cyclase"/>
</dbReference>